<dbReference type="AlphaFoldDB" id="A0A379JM52"/>
<dbReference type="SUPFAM" id="SSF52540">
    <property type="entry name" value="P-loop containing nucleoside triphosphate hydrolases"/>
    <property type="match status" value="1"/>
</dbReference>
<accession>A0A379JM52</accession>
<dbReference type="RefSeq" id="WP_039819013.1">
    <property type="nucleotide sequence ID" value="NZ_UGRY01000008.1"/>
</dbReference>
<dbReference type="OrthoDB" id="4640801at2"/>
<dbReference type="GO" id="GO:0009898">
    <property type="term" value="C:cytoplasmic side of plasma membrane"/>
    <property type="evidence" value="ECO:0007669"/>
    <property type="project" value="TreeGrafter"/>
</dbReference>
<feature type="region of interest" description="Disordered" evidence="1">
    <location>
        <begin position="48"/>
        <end position="69"/>
    </location>
</feature>
<gene>
    <name evidence="2" type="ORF">NCTC1934_06932</name>
</gene>
<dbReference type="GO" id="GO:0005829">
    <property type="term" value="C:cytosol"/>
    <property type="evidence" value="ECO:0007669"/>
    <property type="project" value="TreeGrafter"/>
</dbReference>
<dbReference type="GO" id="GO:0016887">
    <property type="term" value="F:ATP hydrolysis activity"/>
    <property type="evidence" value="ECO:0007669"/>
    <property type="project" value="TreeGrafter"/>
</dbReference>
<feature type="compositionally biased region" description="Basic and acidic residues" evidence="1">
    <location>
        <begin position="367"/>
        <end position="382"/>
    </location>
</feature>
<organism evidence="2 3">
    <name type="scientific">Nocardia otitidiscaviarum</name>
    <dbReference type="NCBI Taxonomy" id="1823"/>
    <lineage>
        <taxon>Bacteria</taxon>
        <taxon>Bacillati</taxon>
        <taxon>Actinomycetota</taxon>
        <taxon>Actinomycetes</taxon>
        <taxon>Mycobacteriales</taxon>
        <taxon>Nocardiaceae</taxon>
        <taxon>Nocardia</taxon>
    </lineage>
</organism>
<protein>
    <submittedName>
        <fullName evidence="2">Flp pilus assembly protein, ATPase CpaE</fullName>
    </submittedName>
</protein>
<dbReference type="Proteomes" id="UP000255467">
    <property type="component" value="Unassembled WGS sequence"/>
</dbReference>
<dbReference type="GO" id="GO:0051782">
    <property type="term" value="P:negative regulation of cell division"/>
    <property type="evidence" value="ECO:0007669"/>
    <property type="project" value="TreeGrafter"/>
</dbReference>
<evidence type="ECO:0000256" key="1">
    <source>
        <dbReference type="SAM" id="MobiDB-lite"/>
    </source>
</evidence>
<dbReference type="GO" id="GO:0005524">
    <property type="term" value="F:ATP binding"/>
    <property type="evidence" value="ECO:0007669"/>
    <property type="project" value="TreeGrafter"/>
</dbReference>
<dbReference type="PANTHER" id="PTHR43384:SF14">
    <property type="entry name" value="ESX-1 SECRETION-ASSOCIATED PROTEIN ESPI"/>
    <property type="match status" value="1"/>
</dbReference>
<reference evidence="2 3" key="1">
    <citation type="submission" date="2018-06" db="EMBL/GenBank/DDBJ databases">
        <authorList>
            <consortium name="Pathogen Informatics"/>
            <person name="Doyle S."/>
        </authorList>
    </citation>
    <scope>NUCLEOTIDE SEQUENCE [LARGE SCALE GENOMIC DNA]</scope>
    <source>
        <strain evidence="2 3">NCTC1934</strain>
    </source>
</reference>
<name>A0A379JM52_9NOCA</name>
<evidence type="ECO:0000313" key="2">
    <source>
        <dbReference type="EMBL" id="SUD49578.1"/>
    </source>
</evidence>
<keyword evidence="3" id="KW-1185">Reference proteome</keyword>
<dbReference type="EMBL" id="UGRY01000008">
    <property type="protein sequence ID" value="SUD49578.1"/>
    <property type="molecule type" value="Genomic_DNA"/>
</dbReference>
<evidence type="ECO:0000313" key="3">
    <source>
        <dbReference type="Proteomes" id="UP000255467"/>
    </source>
</evidence>
<dbReference type="InterPro" id="IPR027417">
    <property type="entry name" value="P-loop_NTPase"/>
</dbReference>
<sequence length="409" mass="44064">MSERSYPIEGGVNLRRLANRSTTAEPDTALPADEVDHFEPTAADLAEARPSLPELSQLRPSTEDAATDPARWGFRGWANAATGGLLKLKPKTPEVTARAAVAAVRQQWVGHQRIVVANPKGGEGCTIAALMLGNIFAHERGGGTVIWDANEAEGTLAARVSPGRHNATVWDLLEHADDLTNPATERAAFHSFVRLQPSRAEVLAADEDPHGTALISAEHCRVIDAVLRRYRELVVIDTGNNRRRSNWLWCVYNAHLLVIPMTLREDSAVAVVRMLSDLHDRLHLYSLISNAIVVLTVPPTGVTAEVRSRIQTALQRCGIRNMAEVPFDPVLAGGGLVDHARLSEDTVAAWTQVAAMAATSLAASSELHQHGVTDGGRATHTDDVDEPAAARESSAAVHPIDSRSLRFGA</sequence>
<proteinExistence type="predicted"/>
<dbReference type="PANTHER" id="PTHR43384">
    <property type="entry name" value="SEPTUM SITE-DETERMINING PROTEIN MIND HOMOLOG, CHLOROPLASTIC-RELATED"/>
    <property type="match status" value="1"/>
</dbReference>
<dbReference type="Gene3D" id="3.40.50.300">
    <property type="entry name" value="P-loop containing nucleotide triphosphate hydrolases"/>
    <property type="match status" value="1"/>
</dbReference>
<dbReference type="InterPro" id="IPR050625">
    <property type="entry name" value="ParA/MinD_ATPase"/>
</dbReference>
<feature type="region of interest" description="Disordered" evidence="1">
    <location>
        <begin position="367"/>
        <end position="397"/>
    </location>
</feature>